<evidence type="ECO:0000256" key="5">
    <source>
        <dbReference type="SAM" id="MobiDB-lite"/>
    </source>
</evidence>
<dbReference type="GO" id="GO:0043625">
    <property type="term" value="C:delta DNA polymerase complex"/>
    <property type="evidence" value="ECO:0007669"/>
    <property type="project" value="InterPro"/>
</dbReference>
<dbReference type="AlphaFoldDB" id="A0A8I2YGU7"/>
<dbReference type="PANTHER" id="PTHR17598:SF13">
    <property type="entry name" value="DNA POLYMERASE DELTA SUBUNIT 3"/>
    <property type="match status" value="1"/>
</dbReference>
<sequence length="515" mass="56668">MQHPAQGSTSGDNPDLEAMKSAHSAAINSNEKIFPVFAKKLASKDTKEYANTVRKFAHWLGSEKAYYPAARPKIVQLLEVGLTCWHSKSFVYGYLFSFWFLDCSFKFHGQFRASLHRCRVLLVDNRMIDEAMSQFSRVHSVHIYSLSPSRFVDAGLVCTPSIKVHKADAKGGPEFFSVVGKIMGSHIKLRDGAVDESVASSSKPTLVTAKMAPKLAGPTKAEHQMTKGKAPSSDTKGQVATTPLQRTESKEKPKLSGKLDWKPDSPVAAMHSSTSRKTGLEPTKSSAFKSKASGIRGMKRKPLIDTDQESESESSSVKAKLSTAGGSSVKRGVVYSDEDDDGEVRMLCQRRRKRKGTVTSDSEMSLRAIMDIDDGQVDHVSRADKVLPQPEELEESEEEGNKPEKEATVCVQSGGRDESQEHLVDNVVAPSLLPRTVVVYIVHLENRFYAKLIFISSSNLSTFDDRRTTCSQSTRWATRALVFSSEYTGSNVGGLDKPEDRCQTSSSTARRKLSA</sequence>
<keyword evidence="7" id="KW-1185">Reference proteome</keyword>
<dbReference type="Gene3D" id="3.90.1030.20">
    <property type="entry name" value="DNA polymerase delta, p66 (Cdc27) subunit, wHTH domain"/>
    <property type="match status" value="1"/>
</dbReference>
<keyword evidence="4" id="KW-0539">Nucleus</keyword>
<feature type="compositionally biased region" description="Polar residues" evidence="5">
    <location>
        <begin position="232"/>
        <end position="246"/>
    </location>
</feature>
<name>A0A8I2YGU7_9AGAM</name>
<dbReference type="InterPro" id="IPR041913">
    <property type="entry name" value="POLD3_sf"/>
</dbReference>
<evidence type="ECO:0000256" key="2">
    <source>
        <dbReference type="ARBA" id="ARBA00017589"/>
    </source>
</evidence>
<gene>
    <name evidence="6" type="ORF">JVT61DRAFT_9077</name>
</gene>
<dbReference type="InterPro" id="IPR019038">
    <property type="entry name" value="POLD3"/>
</dbReference>
<dbReference type="Pfam" id="PF09507">
    <property type="entry name" value="CDC27"/>
    <property type="match status" value="1"/>
</dbReference>
<keyword evidence="3" id="KW-0235">DNA replication</keyword>
<dbReference type="PANTHER" id="PTHR17598">
    <property type="entry name" value="DNA POLYMERASE DELTA SUBUNIT 3"/>
    <property type="match status" value="1"/>
</dbReference>
<dbReference type="GO" id="GO:0006297">
    <property type="term" value="P:nucleotide-excision repair, DNA gap filling"/>
    <property type="evidence" value="ECO:0007669"/>
    <property type="project" value="TreeGrafter"/>
</dbReference>
<comment type="caution">
    <text evidence="6">The sequence shown here is derived from an EMBL/GenBank/DDBJ whole genome shotgun (WGS) entry which is preliminary data.</text>
</comment>
<dbReference type="GO" id="GO:0003887">
    <property type="term" value="F:DNA-directed DNA polymerase activity"/>
    <property type="evidence" value="ECO:0007669"/>
    <property type="project" value="TreeGrafter"/>
</dbReference>
<organism evidence="6 7">
    <name type="scientific">Boletus reticuloceps</name>
    <dbReference type="NCBI Taxonomy" id="495285"/>
    <lineage>
        <taxon>Eukaryota</taxon>
        <taxon>Fungi</taxon>
        <taxon>Dikarya</taxon>
        <taxon>Basidiomycota</taxon>
        <taxon>Agaricomycotina</taxon>
        <taxon>Agaricomycetes</taxon>
        <taxon>Agaricomycetidae</taxon>
        <taxon>Boletales</taxon>
        <taxon>Boletineae</taxon>
        <taxon>Boletaceae</taxon>
        <taxon>Boletoideae</taxon>
        <taxon>Boletus</taxon>
    </lineage>
</organism>
<comment type="subcellular location">
    <subcellularLocation>
        <location evidence="1">Nucleus</location>
    </subcellularLocation>
</comment>
<reference evidence="6" key="1">
    <citation type="submission" date="2021-03" db="EMBL/GenBank/DDBJ databases">
        <title>Evolutionary innovations through gain and loss of genes in the ectomycorrhizal Boletales.</title>
        <authorList>
            <person name="Wu G."/>
            <person name="Miyauchi S."/>
            <person name="Morin E."/>
            <person name="Yang Z.-L."/>
            <person name="Xu J."/>
            <person name="Martin F.M."/>
        </authorList>
    </citation>
    <scope>NUCLEOTIDE SEQUENCE</scope>
    <source>
        <strain evidence="6">BR01</strain>
    </source>
</reference>
<feature type="region of interest" description="Disordered" evidence="5">
    <location>
        <begin position="490"/>
        <end position="515"/>
    </location>
</feature>
<feature type="region of interest" description="Disordered" evidence="5">
    <location>
        <begin position="200"/>
        <end position="334"/>
    </location>
</feature>
<dbReference type="EMBL" id="JAGFBS010000032">
    <property type="protein sequence ID" value="KAG6371729.1"/>
    <property type="molecule type" value="Genomic_DNA"/>
</dbReference>
<protein>
    <recommendedName>
        <fullName evidence="2">DNA polymerase delta subunit 3</fullName>
    </recommendedName>
</protein>
<evidence type="ECO:0000256" key="4">
    <source>
        <dbReference type="ARBA" id="ARBA00023242"/>
    </source>
</evidence>
<proteinExistence type="predicted"/>
<accession>A0A8I2YGU7</accession>
<dbReference type="GO" id="GO:1904161">
    <property type="term" value="P:DNA synthesis involved in UV-damage excision repair"/>
    <property type="evidence" value="ECO:0007669"/>
    <property type="project" value="TreeGrafter"/>
</dbReference>
<evidence type="ECO:0000313" key="7">
    <source>
        <dbReference type="Proteomes" id="UP000683000"/>
    </source>
</evidence>
<dbReference type="OrthoDB" id="514823at2759"/>
<feature type="compositionally biased region" description="Polar residues" evidence="5">
    <location>
        <begin position="271"/>
        <end position="288"/>
    </location>
</feature>
<evidence type="ECO:0000313" key="6">
    <source>
        <dbReference type="EMBL" id="KAG6371729.1"/>
    </source>
</evidence>
<feature type="region of interest" description="Disordered" evidence="5">
    <location>
        <begin position="382"/>
        <end position="417"/>
    </location>
</feature>
<feature type="compositionally biased region" description="Basic and acidic residues" evidence="5">
    <location>
        <begin position="247"/>
        <end position="263"/>
    </location>
</feature>
<dbReference type="GO" id="GO:0006271">
    <property type="term" value="P:DNA strand elongation involved in DNA replication"/>
    <property type="evidence" value="ECO:0007669"/>
    <property type="project" value="TreeGrafter"/>
</dbReference>
<evidence type="ECO:0000256" key="3">
    <source>
        <dbReference type="ARBA" id="ARBA00022705"/>
    </source>
</evidence>
<evidence type="ECO:0000256" key="1">
    <source>
        <dbReference type="ARBA" id="ARBA00004123"/>
    </source>
</evidence>
<dbReference type="Proteomes" id="UP000683000">
    <property type="component" value="Unassembled WGS sequence"/>
</dbReference>